<dbReference type="AlphaFoldDB" id="A0A5B0XAD3"/>
<comment type="caution">
    <text evidence="2">The sequence shown here is derived from an EMBL/GenBank/DDBJ whole genome shotgun (WGS) entry which is preliminary data.</text>
</comment>
<dbReference type="EMBL" id="VTUW01000002">
    <property type="protein sequence ID" value="KAA1195498.1"/>
    <property type="molecule type" value="Genomic_DNA"/>
</dbReference>
<evidence type="ECO:0000256" key="1">
    <source>
        <dbReference type="SAM" id="Coils"/>
    </source>
</evidence>
<evidence type="ECO:0000313" key="2">
    <source>
        <dbReference type="EMBL" id="KAA1195498.1"/>
    </source>
</evidence>
<dbReference type="RefSeq" id="WP_149616029.1">
    <property type="nucleotide sequence ID" value="NZ_CAWPFF010000059.1"/>
</dbReference>
<reference evidence="2 3" key="1">
    <citation type="submission" date="2019-09" db="EMBL/GenBank/DDBJ databases">
        <title>Whole genome sequence of Photorhabdus heterorhabditis strain ETL (Enterobacteriales: Enterobacteriaceae) a bacterial symbiont of Heterorhabditis zealandica strain ETL (Rhabditida: Heterorhabditidae).</title>
        <authorList>
            <person name="Lulamba T.E."/>
            <person name="Serepa-Dlamini M.H."/>
        </authorList>
    </citation>
    <scope>NUCLEOTIDE SEQUENCE [LARGE SCALE GENOMIC DNA]</scope>
    <source>
        <strain evidence="2 3">ETL</strain>
    </source>
</reference>
<dbReference type="STRING" id="880156.AM629_05400"/>
<proteinExistence type="predicted"/>
<gene>
    <name evidence="2" type="ORF">F0L16_02100</name>
</gene>
<keyword evidence="1" id="KW-0175">Coiled coil</keyword>
<accession>A0A5B0XAD3</accession>
<sequence length="214" mass="23982">MTDSITFSYGHNNIVNSEASFLSFDALTQRKKFVDDTVTVLDSKTVESTFKQATSTHRDPLSLIDALLSKYIITQTKKAEALAVEISDKSKAIAEINRLWGTLMTENISKLDPTKIDKTTNIHSNSESVYNEIDRYIKETLKDPSGISAITGGKTTVNYDQLQSMNATMTAYSDSTQVDLDKLQQDFKNMMTQITSAQEEIRDVRRAVVSFAER</sequence>
<name>A0A5B0XAD3_9GAMM</name>
<organism evidence="2 3">
    <name type="scientific">Photorhabdus heterorhabditis</name>
    <dbReference type="NCBI Taxonomy" id="880156"/>
    <lineage>
        <taxon>Bacteria</taxon>
        <taxon>Pseudomonadati</taxon>
        <taxon>Pseudomonadota</taxon>
        <taxon>Gammaproteobacteria</taxon>
        <taxon>Enterobacterales</taxon>
        <taxon>Morganellaceae</taxon>
        <taxon>Photorhabdus</taxon>
    </lineage>
</organism>
<evidence type="ECO:0000313" key="3">
    <source>
        <dbReference type="Proteomes" id="UP000322184"/>
    </source>
</evidence>
<feature type="coiled-coil region" evidence="1">
    <location>
        <begin position="180"/>
        <end position="207"/>
    </location>
</feature>
<protein>
    <submittedName>
        <fullName evidence="2">Uncharacterized protein</fullName>
    </submittedName>
</protein>
<dbReference type="Proteomes" id="UP000322184">
    <property type="component" value="Unassembled WGS sequence"/>
</dbReference>